<dbReference type="STRING" id="406327.Mevan_1214"/>
<feature type="transmembrane region" description="Helical" evidence="1">
    <location>
        <begin position="72"/>
        <end position="91"/>
    </location>
</feature>
<evidence type="ECO:0000256" key="1">
    <source>
        <dbReference type="SAM" id="Phobius"/>
    </source>
</evidence>
<evidence type="ECO:0000313" key="2">
    <source>
        <dbReference type="EMBL" id="ABR55112.1"/>
    </source>
</evidence>
<keyword evidence="1" id="KW-0812">Transmembrane</keyword>
<proteinExistence type="predicted"/>
<dbReference type="AlphaFoldDB" id="A6URJ0"/>
<dbReference type="Proteomes" id="UP000001107">
    <property type="component" value="Chromosome"/>
</dbReference>
<name>A6URJ0_METVS</name>
<sequence>MVKGQTVFVQNPFKKIVRVENGFVSVYSFKGEKHAKIEYVSGIEFSVFGFYLSILIGEVWFAFVLLVSGYSIYGLVVGIVTSLIIIALGYLNNTIKIHFIGYENLVIRGTFKRTQKLFYELKEKLELEKIE</sequence>
<organism evidence="2 3">
    <name type="scientific">Methanococcus vannielii (strain ATCC 35089 / DSM 1224 / JCM 13029 / OCM 148 / SB)</name>
    <dbReference type="NCBI Taxonomy" id="406327"/>
    <lineage>
        <taxon>Archaea</taxon>
        <taxon>Methanobacteriati</taxon>
        <taxon>Methanobacteriota</taxon>
        <taxon>Methanomada group</taxon>
        <taxon>Methanococci</taxon>
        <taxon>Methanococcales</taxon>
        <taxon>Methanococcaceae</taxon>
        <taxon>Methanococcus</taxon>
    </lineage>
</organism>
<dbReference type="GeneID" id="5325702"/>
<protein>
    <submittedName>
        <fullName evidence="2">Uncharacterized protein</fullName>
    </submittedName>
</protein>
<reference evidence="2" key="1">
    <citation type="submission" date="2007-06" db="EMBL/GenBank/DDBJ databases">
        <title>Complete sequence of Methanococcus vannielii SB.</title>
        <authorList>
            <consortium name="US DOE Joint Genome Institute"/>
            <person name="Copeland A."/>
            <person name="Lucas S."/>
            <person name="Lapidus A."/>
            <person name="Barry K."/>
            <person name="Glavina del Rio T."/>
            <person name="Dalin E."/>
            <person name="Tice H."/>
            <person name="Pitluck S."/>
            <person name="Chain P."/>
            <person name="Malfatti S."/>
            <person name="Shin M."/>
            <person name="Vergez L."/>
            <person name="Schmutz J."/>
            <person name="Larimer F."/>
            <person name="Land M."/>
            <person name="Hauser L."/>
            <person name="Kyrpides N."/>
            <person name="Anderson I."/>
            <person name="Sieprawska-Lupa M."/>
            <person name="Whitman W.B."/>
            <person name="Richardson P."/>
        </authorList>
    </citation>
    <scope>NUCLEOTIDE SEQUENCE [LARGE SCALE GENOMIC DNA]</scope>
    <source>
        <strain evidence="2">SB</strain>
    </source>
</reference>
<keyword evidence="1" id="KW-1133">Transmembrane helix</keyword>
<dbReference type="RefSeq" id="WP_012066027.1">
    <property type="nucleotide sequence ID" value="NC_009634.1"/>
</dbReference>
<dbReference type="KEGG" id="mvn:Mevan_1214"/>
<feature type="transmembrane region" description="Helical" evidence="1">
    <location>
        <begin position="45"/>
        <end position="66"/>
    </location>
</feature>
<dbReference type="EMBL" id="CP000742">
    <property type="protein sequence ID" value="ABR55112.1"/>
    <property type="molecule type" value="Genomic_DNA"/>
</dbReference>
<dbReference type="HOGENOM" id="CLU_1922844_0_0_2"/>
<keyword evidence="3" id="KW-1185">Reference proteome</keyword>
<evidence type="ECO:0000313" key="3">
    <source>
        <dbReference type="Proteomes" id="UP000001107"/>
    </source>
</evidence>
<gene>
    <name evidence="2" type="ordered locus">Mevan_1214</name>
</gene>
<accession>A6URJ0</accession>
<keyword evidence="1" id="KW-0472">Membrane</keyword>